<reference evidence="3" key="1">
    <citation type="journal article" date="2019" name="Int. J. Syst. Evol. Microbiol.">
        <title>The Global Catalogue of Microorganisms (GCM) 10K type strain sequencing project: providing services to taxonomists for standard genome sequencing and annotation.</title>
        <authorList>
            <consortium name="The Broad Institute Genomics Platform"/>
            <consortium name="The Broad Institute Genome Sequencing Center for Infectious Disease"/>
            <person name="Wu L."/>
            <person name="Ma J."/>
        </authorList>
    </citation>
    <scope>NUCLEOTIDE SEQUENCE [LARGE SCALE GENOMIC DNA]</scope>
    <source>
        <strain evidence="3">JCM 11882</strain>
    </source>
</reference>
<sequence length="97" mass="10331">MTSGQITYNHGSIDALVGQVSQASVQLRGTLDDLKQYLAPLVAEWEGDAAVAYQMHQKDWDQAAAALQAMLAEISQAANQGNQGMADADRLAARGWG</sequence>
<dbReference type="InterPro" id="IPR010310">
    <property type="entry name" value="T7SS_ESAT-6-like"/>
</dbReference>
<evidence type="ECO:0000313" key="3">
    <source>
        <dbReference type="Proteomes" id="UP001595836"/>
    </source>
</evidence>
<dbReference type="EMBL" id="JBHSHP010000008">
    <property type="protein sequence ID" value="MFC4753759.1"/>
    <property type="molecule type" value="Genomic_DNA"/>
</dbReference>
<gene>
    <name evidence="2" type="ORF">ACFO7U_03055</name>
</gene>
<dbReference type="Proteomes" id="UP001595836">
    <property type="component" value="Unassembled WGS sequence"/>
</dbReference>
<name>A0ABV9PMP9_9ACTN</name>
<dbReference type="InterPro" id="IPR036689">
    <property type="entry name" value="ESAT-6-like_sf"/>
</dbReference>
<keyword evidence="3" id="KW-1185">Reference proteome</keyword>
<comment type="caution">
    <text evidence="2">The sequence shown here is derived from an EMBL/GenBank/DDBJ whole genome shotgun (WGS) entry which is preliminary data.</text>
</comment>
<accession>A0ABV9PMP9</accession>
<dbReference type="SUPFAM" id="SSF140453">
    <property type="entry name" value="EsxAB dimer-like"/>
    <property type="match status" value="1"/>
</dbReference>
<organism evidence="2 3">
    <name type="scientific">Dietzia aurantiaca</name>
    <dbReference type="NCBI Taxonomy" id="983873"/>
    <lineage>
        <taxon>Bacteria</taxon>
        <taxon>Bacillati</taxon>
        <taxon>Actinomycetota</taxon>
        <taxon>Actinomycetes</taxon>
        <taxon>Mycobacteriales</taxon>
        <taxon>Dietziaceae</taxon>
        <taxon>Dietzia</taxon>
    </lineage>
</organism>
<dbReference type="Gene3D" id="1.10.287.1060">
    <property type="entry name" value="ESAT-6-like"/>
    <property type="match status" value="1"/>
</dbReference>
<comment type="similarity">
    <text evidence="1">Belongs to the WXG100 family.</text>
</comment>
<dbReference type="RefSeq" id="WP_295651525.1">
    <property type="nucleotide sequence ID" value="NZ_BAABCD010000005.1"/>
</dbReference>
<dbReference type="Pfam" id="PF06013">
    <property type="entry name" value="WXG100"/>
    <property type="match status" value="1"/>
</dbReference>
<evidence type="ECO:0000313" key="2">
    <source>
        <dbReference type="EMBL" id="MFC4753759.1"/>
    </source>
</evidence>
<protein>
    <recommendedName>
        <fullName evidence="1">ESAT-6-like protein</fullName>
    </recommendedName>
</protein>
<proteinExistence type="inferred from homology"/>
<dbReference type="NCBIfam" id="TIGR03930">
    <property type="entry name" value="WXG100_ESAT6"/>
    <property type="match status" value="1"/>
</dbReference>
<evidence type="ECO:0000256" key="1">
    <source>
        <dbReference type="RuleBase" id="RU362001"/>
    </source>
</evidence>